<organism evidence="5 6">
    <name type="scientific">Corynebacterium halotolerans YIM 70093 = DSM 44683</name>
    <dbReference type="NCBI Taxonomy" id="1121362"/>
    <lineage>
        <taxon>Bacteria</taxon>
        <taxon>Bacillati</taxon>
        <taxon>Actinomycetota</taxon>
        <taxon>Actinomycetes</taxon>
        <taxon>Mycobacteriales</taxon>
        <taxon>Corynebacteriaceae</taxon>
        <taxon>Corynebacterium</taxon>
    </lineage>
</organism>
<dbReference type="GO" id="GO:0005737">
    <property type="term" value="C:cytoplasm"/>
    <property type="evidence" value="ECO:0007669"/>
    <property type="project" value="TreeGrafter"/>
</dbReference>
<evidence type="ECO:0000256" key="2">
    <source>
        <dbReference type="ARBA" id="ARBA00022827"/>
    </source>
</evidence>
<feature type="domain" description="FAD/NAD(P)-binding" evidence="4">
    <location>
        <begin position="8"/>
        <end position="300"/>
    </location>
</feature>
<dbReference type="HOGENOM" id="CLU_003291_4_0_11"/>
<dbReference type="GO" id="GO:0033108">
    <property type="term" value="P:mitochondrial respiratory chain complex assembly"/>
    <property type="evidence" value="ECO:0007669"/>
    <property type="project" value="TreeGrafter"/>
</dbReference>
<evidence type="ECO:0000313" key="5">
    <source>
        <dbReference type="EMBL" id="AGF72443.1"/>
    </source>
</evidence>
<dbReference type="PRINTS" id="PR00368">
    <property type="entry name" value="FADPNR"/>
</dbReference>
<dbReference type="Gene3D" id="3.50.50.60">
    <property type="entry name" value="FAD/NAD(P)-binding domain"/>
    <property type="match status" value="2"/>
</dbReference>
<dbReference type="InterPro" id="IPR036188">
    <property type="entry name" value="FAD/NAD-bd_sf"/>
</dbReference>
<dbReference type="PATRIC" id="fig|1121362.3.peg.1456"/>
<evidence type="ECO:0000256" key="1">
    <source>
        <dbReference type="ARBA" id="ARBA00022630"/>
    </source>
</evidence>
<dbReference type="GO" id="GO:0071949">
    <property type="term" value="F:FAD binding"/>
    <property type="evidence" value="ECO:0007669"/>
    <property type="project" value="TreeGrafter"/>
</dbReference>
<dbReference type="Proteomes" id="UP000011723">
    <property type="component" value="Chromosome"/>
</dbReference>
<dbReference type="GO" id="GO:0012501">
    <property type="term" value="P:programmed cell death"/>
    <property type="evidence" value="ECO:0007669"/>
    <property type="project" value="TreeGrafter"/>
</dbReference>
<keyword evidence="3" id="KW-0560">Oxidoreductase</keyword>
<dbReference type="STRING" id="1121362.A605_07205"/>
<dbReference type="OrthoDB" id="4213189at2"/>
<dbReference type="Gene3D" id="3.30.390.30">
    <property type="match status" value="1"/>
</dbReference>
<dbReference type="AlphaFoldDB" id="M1NM48"/>
<dbReference type="SUPFAM" id="SSF51905">
    <property type="entry name" value="FAD/NAD(P)-binding domain"/>
    <property type="match status" value="1"/>
</dbReference>
<gene>
    <name evidence="5" type="ORF">A605_07205</name>
</gene>
<dbReference type="Pfam" id="PF07992">
    <property type="entry name" value="Pyr_redox_2"/>
    <property type="match status" value="1"/>
</dbReference>
<evidence type="ECO:0000259" key="4">
    <source>
        <dbReference type="Pfam" id="PF07992"/>
    </source>
</evidence>
<keyword evidence="2" id="KW-0274">FAD</keyword>
<dbReference type="eggNOG" id="COG0446">
    <property type="taxonomic scope" value="Bacteria"/>
</dbReference>
<proteinExistence type="predicted"/>
<protein>
    <submittedName>
        <fullName evidence="5">FAD-dependent pyridine nucleotide-disulfide oxidoreductase</fullName>
    </submittedName>
</protein>
<dbReference type="SUPFAM" id="SSF55424">
    <property type="entry name" value="FAD/NAD-linked reductases, dimerisation (C-terminal) domain"/>
    <property type="match status" value="1"/>
</dbReference>
<dbReference type="PRINTS" id="PR00469">
    <property type="entry name" value="PNDRDTASEII"/>
</dbReference>
<dbReference type="InterPro" id="IPR023753">
    <property type="entry name" value="FAD/NAD-binding_dom"/>
</dbReference>
<dbReference type="InterPro" id="IPR016156">
    <property type="entry name" value="FAD/NAD-linked_Rdtase_dimer_sf"/>
</dbReference>
<accession>M1NM48</accession>
<dbReference type="GO" id="GO:0016174">
    <property type="term" value="F:NAD(P)H oxidase H2O2-forming activity"/>
    <property type="evidence" value="ECO:0007669"/>
    <property type="project" value="TreeGrafter"/>
</dbReference>
<reference evidence="5 6" key="1">
    <citation type="journal article" date="2012" name="Stand. Genomic Sci.">
        <title>Genome sequence of the halotolerant bacterium Corynebacterium halotolerans type strain YIM 70093(T) (= DSM 44683(T)).</title>
        <authorList>
            <person name="Ruckert C."/>
            <person name="Albersmeier A."/>
            <person name="Al-Dilaimi A."/>
            <person name="Niehaus K."/>
            <person name="Szczepanowski R."/>
            <person name="Kalinowski J."/>
        </authorList>
    </citation>
    <scope>NUCLEOTIDE SEQUENCE [LARGE SCALE GENOMIC DNA]</scope>
    <source>
        <strain evidence="5">YIM 70093</strain>
    </source>
</reference>
<evidence type="ECO:0000256" key="3">
    <source>
        <dbReference type="ARBA" id="ARBA00023002"/>
    </source>
</evidence>
<evidence type="ECO:0000313" key="6">
    <source>
        <dbReference type="Proteomes" id="UP000011723"/>
    </source>
</evidence>
<dbReference type="RefSeq" id="WP_015400862.1">
    <property type="nucleotide sequence ID" value="NC_020302.1"/>
</dbReference>
<dbReference type="PANTHER" id="PTHR43557">
    <property type="entry name" value="APOPTOSIS-INDUCING FACTOR 1"/>
    <property type="match status" value="1"/>
</dbReference>
<name>M1NM48_9CORY</name>
<dbReference type="InterPro" id="IPR050446">
    <property type="entry name" value="FAD-oxidoreductase/Apoptosis"/>
</dbReference>
<dbReference type="EMBL" id="CP003697">
    <property type="protein sequence ID" value="AGF72443.1"/>
    <property type="molecule type" value="Genomic_DNA"/>
</dbReference>
<keyword evidence="1" id="KW-0285">Flavoprotein</keyword>
<keyword evidence="6" id="KW-1185">Reference proteome</keyword>
<sequence length="402" mass="43045">MSDLKQSYDHVIVGGGVAADKAARAIREEDPDASVVILSDVGDGPLYRPGLSKDLWLKDGATLEGLYLGTTDTGVQLALNTTVTAIHPGRHAITTADGEDIGYRRLLLATGAAPRRFDTPDDERIIYYRSADDYRHLRSLVSEGTRVAVVGGGYIASELAAGLATAGARVSVHFPGRRLLEHMFPDSITGHLTEVYESRGVELDGGFRLASVRTGERLVLVPESGEQVEADVVVLGLGAVPDIRLAEAAGLEIADGGVLVDTVLATSAPDVYAAGDIATFTDPLLGRRRVEHIANAERSGETAGRTMAGTCTEYRYTPLFYSDLFDDGYEAVGEARTDHEVVEVWNDAGDAAVLYYLRDDVVRGVLLWNTWDSVPKAREIMAASREGMLPTTELTGQITPGG</sequence>
<dbReference type="KEGG" id="chn:A605_07205"/>
<dbReference type="PANTHER" id="PTHR43557:SF4">
    <property type="entry name" value="APOPTOSIS-INDUCING FACTOR 1, MITOCHONDRIAL"/>
    <property type="match status" value="1"/>
</dbReference>